<evidence type="ECO:0000256" key="1">
    <source>
        <dbReference type="SAM" id="MobiDB-lite"/>
    </source>
</evidence>
<protein>
    <submittedName>
        <fullName evidence="2">Uncharacterized protein</fullName>
    </submittedName>
</protein>
<organism evidence="2 3">
    <name type="scientific">Brassica cretica</name>
    <name type="common">Mustard</name>
    <dbReference type="NCBI Taxonomy" id="69181"/>
    <lineage>
        <taxon>Eukaryota</taxon>
        <taxon>Viridiplantae</taxon>
        <taxon>Streptophyta</taxon>
        <taxon>Embryophyta</taxon>
        <taxon>Tracheophyta</taxon>
        <taxon>Spermatophyta</taxon>
        <taxon>Magnoliopsida</taxon>
        <taxon>eudicotyledons</taxon>
        <taxon>Gunneridae</taxon>
        <taxon>Pentapetalae</taxon>
        <taxon>rosids</taxon>
        <taxon>malvids</taxon>
        <taxon>Brassicales</taxon>
        <taxon>Brassicaceae</taxon>
        <taxon>Brassiceae</taxon>
        <taxon>Brassica</taxon>
    </lineage>
</organism>
<keyword evidence="3" id="KW-1185">Reference proteome</keyword>
<proteinExistence type="predicted"/>
<feature type="compositionally biased region" description="Acidic residues" evidence="1">
    <location>
        <begin position="46"/>
        <end position="56"/>
    </location>
</feature>
<feature type="region of interest" description="Disordered" evidence="1">
    <location>
        <begin position="1"/>
        <end position="56"/>
    </location>
</feature>
<reference evidence="2 3" key="1">
    <citation type="journal article" date="2020" name="BMC Genomics">
        <title>Intraspecific diversification of the crop wild relative Brassica cretica Lam. using demographic model selection.</title>
        <authorList>
            <person name="Kioukis A."/>
            <person name="Michalopoulou V.A."/>
            <person name="Briers L."/>
            <person name="Pirintsos S."/>
            <person name="Studholme D.J."/>
            <person name="Pavlidis P."/>
            <person name="Sarris P.F."/>
        </authorList>
    </citation>
    <scope>NUCLEOTIDE SEQUENCE [LARGE SCALE GENOMIC DNA]</scope>
    <source>
        <strain evidence="3">cv. PFS-1207/04</strain>
    </source>
</reference>
<accession>A0ABQ7AB33</accession>
<evidence type="ECO:0000313" key="3">
    <source>
        <dbReference type="Proteomes" id="UP000266723"/>
    </source>
</evidence>
<evidence type="ECO:0000313" key="2">
    <source>
        <dbReference type="EMBL" id="KAF3494836.1"/>
    </source>
</evidence>
<sequence length="56" mass="5788">MKLGLKPDVIEVKSISGLSSRKRRRSHAGDGDEAGCEGKGTIGDGGEGDDEENVSS</sequence>
<dbReference type="Proteomes" id="UP000266723">
    <property type="component" value="Unassembled WGS sequence"/>
</dbReference>
<name>A0ABQ7AB33_BRACR</name>
<dbReference type="EMBL" id="QGKV02002055">
    <property type="protein sequence ID" value="KAF3494836.1"/>
    <property type="molecule type" value="Genomic_DNA"/>
</dbReference>
<comment type="caution">
    <text evidence="2">The sequence shown here is derived from an EMBL/GenBank/DDBJ whole genome shotgun (WGS) entry which is preliminary data.</text>
</comment>
<gene>
    <name evidence="2" type="ORF">DY000_02055323</name>
</gene>